<feature type="domain" description="FAD-binding" evidence="3">
    <location>
        <begin position="8"/>
        <end position="347"/>
    </location>
</feature>
<dbReference type="NCBIfam" id="NF004833">
    <property type="entry name" value="PRK06185.1-1"/>
    <property type="match status" value="1"/>
</dbReference>
<evidence type="ECO:0000259" key="3">
    <source>
        <dbReference type="Pfam" id="PF01494"/>
    </source>
</evidence>
<dbReference type="Gene3D" id="3.50.50.60">
    <property type="entry name" value="FAD/NAD(P)-binding domain"/>
    <property type="match status" value="2"/>
</dbReference>
<dbReference type="InterPro" id="IPR036188">
    <property type="entry name" value="FAD/NAD-bd_sf"/>
</dbReference>
<dbReference type="GO" id="GO:0071949">
    <property type="term" value="F:FAD binding"/>
    <property type="evidence" value="ECO:0007669"/>
    <property type="project" value="InterPro"/>
</dbReference>
<sequence>MTEATMTTTCLIAGGGPAGAVLGLLLARAGIEVTVLEKHGDFLRDFRGDTIHPSTLDALDELGLGDRFERLDHRKLAKLSLVTDEGEMTISALSTLRGPHPYIAMVPQWDFLNMITEEAARYPTFRLLMNAEATGLLREGDRVTGVRYRDADGAEHRIRAHLTVAADGRHSILRRAAGLRSRESGVPMDVAWFRLPRHAGDREDAFLRVSRGRMAAVINRTTYWQIAYLVPKGRYAEVEAAGVESFRRSVAELLPFLADRVGTIDMADVRVLDVRVDRLLRWWRPGLLCIGDAAHAMSPVGGVGINLAIQDAIATANLLDGPLRRAAVTERDLAAVERRRTPPTRIVQGFQLGIQRAAIAPIMRGAVPLPIRLLNRLRGVGPLPRVTARMVGYGPRPEHVRTPQRTTLAPEPLTRA</sequence>
<proteinExistence type="predicted"/>
<organism evidence="4 5">
    <name type="scientific">Actinomadura namibiensis</name>
    <dbReference type="NCBI Taxonomy" id="182080"/>
    <lineage>
        <taxon>Bacteria</taxon>
        <taxon>Bacillati</taxon>
        <taxon>Actinomycetota</taxon>
        <taxon>Actinomycetes</taxon>
        <taxon>Streptosporangiales</taxon>
        <taxon>Thermomonosporaceae</taxon>
        <taxon>Actinomadura</taxon>
    </lineage>
</organism>
<comment type="caution">
    <text evidence="4">The sequence shown here is derived from an EMBL/GenBank/DDBJ whole genome shotgun (WGS) entry which is preliminary data.</text>
</comment>
<accession>A0A7W3LWX1</accession>
<dbReference type="PANTHER" id="PTHR43476">
    <property type="entry name" value="3-(3-HYDROXY-PHENYL)PROPIONATE/3-HYDROXYCINNAMIC ACID HYDROXYLASE"/>
    <property type="match status" value="1"/>
</dbReference>
<dbReference type="RefSeq" id="WP_220510210.1">
    <property type="nucleotide sequence ID" value="NZ_BAAALP010000045.1"/>
</dbReference>
<dbReference type="SUPFAM" id="SSF51905">
    <property type="entry name" value="FAD/NAD(P)-binding domain"/>
    <property type="match status" value="1"/>
</dbReference>
<dbReference type="PANTHER" id="PTHR43476:SF5">
    <property type="entry name" value="FAD-DEPENDENT MONOOXYGENASE"/>
    <property type="match status" value="1"/>
</dbReference>
<dbReference type="EMBL" id="JACJIA010000012">
    <property type="protein sequence ID" value="MBA8955710.1"/>
    <property type="molecule type" value="Genomic_DNA"/>
</dbReference>
<evidence type="ECO:0000256" key="2">
    <source>
        <dbReference type="SAM" id="MobiDB-lite"/>
    </source>
</evidence>
<protein>
    <submittedName>
        <fullName evidence="4">2-polyprenyl-6-methoxyphenol hydroxylase-like FAD-dependent oxidoreductase</fullName>
    </submittedName>
</protein>
<keyword evidence="5" id="KW-1185">Reference proteome</keyword>
<gene>
    <name evidence="4" type="ORF">HNR61_007386</name>
</gene>
<dbReference type="Proteomes" id="UP000572680">
    <property type="component" value="Unassembled WGS sequence"/>
</dbReference>
<dbReference type="InterPro" id="IPR050631">
    <property type="entry name" value="PheA/TfdB_FAD_monoxygenase"/>
</dbReference>
<dbReference type="InterPro" id="IPR002938">
    <property type="entry name" value="FAD-bd"/>
</dbReference>
<evidence type="ECO:0000313" key="4">
    <source>
        <dbReference type="EMBL" id="MBA8955710.1"/>
    </source>
</evidence>
<keyword evidence="1" id="KW-0560">Oxidoreductase</keyword>
<evidence type="ECO:0000256" key="1">
    <source>
        <dbReference type="ARBA" id="ARBA00023002"/>
    </source>
</evidence>
<evidence type="ECO:0000313" key="5">
    <source>
        <dbReference type="Proteomes" id="UP000572680"/>
    </source>
</evidence>
<dbReference type="NCBIfam" id="NF004834">
    <property type="entry name" value="PRK06185.1-3"/>
    <property type="match status" value="1"/>
</dbReference>
<dbReference type="GO" id="GO:0016491">
    <property type="term" value="F:oxidoreductase activity"/>
    <property type="evidence" value="ECO:0007669"/>
    <property type="project" value="UniProtKB-KW"/>
</dbReference>
<dbReference type="PRINTS" id="PR00420">
    <property type="entry name" value="RNGMNOXGNASE"/>
</dbReference>
<dbReference type="Pfam" id="PF01494">
    <property type="entry name" value="FAD_binding_3"/>
    <property type="match status" value="1"/>
</dbReference>
<name>A0A7W3LWX1_ACTNM</name>
<feature type="region of interest" description="Disordered" evidence="2">
    <location>
        <begin position="394"/>
        <end position="416"/>
    </location>
</feature>
<dbReference type="AlphaFoldDB" id="A0A7W3LWX1"/>
<reference evidence="4 5" key="1">
    <citation type="submission" date="2020-08" db="EMBL/GenBank/DDBJ databases">
        <title>Genomic Encyclopedia of Type Strains, Phase IV (KMG-IV): sequencing the most valuable type-strain genomes for metagenomic binning, comparative biology and taxonomic classification.</title>
        <authorList>
            <person name="Goeker M."/>
        </authorList>
    </citation>
    <scope>NUCLEOTIDE SEQUENCE [LARGE SCALE GENOMIC DNA]</scope>
    <source>
        <strain evidence="4 5">DSM 44197</strain>
    </source>
</reference>